<accession>A0A9W9LS72</accession>
<gene>
    <name evidence="2" type="ORF">N7492_006004</name>
</gene>
<dbReference type="EMBL" id="JAPQKO010000003">
    <property type="protein sequence ID" value="KAJ5173411.1"/>
    <property type="molecule type" value="Genomic_DNA"/>
</dbReference>
<reference evidence="2" key="2">
    <citation type="journal article" date="2023" name="IMA Fungus">
        <title>Comparative genomic study of the Penicillium genus elucidates a diverse pangenome and 15 lateral gene transfer events.</title>
        <authorList>
            <person name="Petersen C."/>
            <person name="Sorensen T."/>
            <person name="Nielsen M.R."/>
            <person name="Sondergaard T.E."/>
            <person name="Sorensen J.L."/>
            <person name="Fitzpatrick D.A."/>
            <person name="Frisvad J.C."/>
            <person name="Nielsen K.L."/>
        </authorList>
    </citation>
    <scope>NUCLEOTIDE SEQUENCE</scope>
    <source>
        <strain evidence="2">IBT 21917</strain>
    </source>
</reference>
<comment type="caution">
    <text evidence="2">The sequence shown here is derived from an EMBL/GenBank/DDBJ whole genome shotgun (WGS) entry which is preliminary data.</text>
</comment>
<feature type="domain" description="Protein kinase" evidence="1">
    <location>
        <begin position="1"/>
        <end position="167"/>
    </location>
</feature>
<dbReference type="Gene3D" id="1.10.510.10">
    <property type="entry name" value="Transferase(Phosphotransferase) domain 1"/>
    <property type="match status" value="1"/>
</dbReference>
<dbReference type="InterPro" id="IPR000719">
    <property type="entry name" value="Prot_kinase_dom"/>
</dbReference>
<keyword evidence="3" id="KW-1185">Reference proteome</keyword>
<protein>
    <recommendedName>
        <fullName evidence="1">Protein kinase domain-containing protein</fullName>
    </recommendedName>
</protein>
<dbReference type="GO" id="GO:0005524">
    <property type="term" value="F:ATP binding"/>
    <property type="evidence" value="ECO:0007669"/>
    <property type="project" value="InterPro"/>
</dbReference>
<dbReference type="InterPro" id="IPR011009">
    <property type="entry name" value="Kinase-like_dom_sf"/>
</dbReference>
<dbReference type="AlphaFoldDB" id="A0A9W9LS72"/>
<evidence type="ECO:0000313" key="2">
    <source>
        <dbReference type="EMBL" id="KAJ5173411.1"/>
    </source>
</evidence>
<evidence type="ECO:0000259" key="1">
    <source>
        <dbReference type="PROSITE" id="PS50011"/>
    </source>
</evidence>
<evidence type="ECO:0000313" key="3">
    <source>
        <dbReference type="Proteomes" id="UP001146351"/>
    </source>
</evidence>
<dbReference type="GO" id="GO:0004672">
    <property type="term" value="F:protein kinase activity"/>
    <property type="evidence" value="ECO:0007669"/>
    <property type="project" value="InterPro"/>
</dbReference>
<sequence length="176" mass="19802">MAAAEIAHRDLKPENWFVKYDGAPSVYIGDLDRATNQRFSSQAYTGTFGFQSLEFMIGPHWNTLKGDVFAAAMSMLEVLFVPRLAAGVKWPFIKLWRAILDQRTRVSPEHPWTLEATDIEKVLLGEEFAAFLPGMTEALASVFAKAMCAQKNRYTAKEFKDALLPLLPLQLEAEEC</sequence>
<reference evidence="2" key="1">
    <citation type="submission" date="2022-11" db="EMBL/GenBank/DDBJ databases">
        <authorList>
            <person name="Petersen C."/>
        </authorList>
    </citation>
    <scope>NUCLEOTIDE SEQUENCE</scope>
    <source>
        <strain evidence="2">IBT 21917</strain>
    </source>
</reference>
<dbReference type="SUPFAM" id="SSF56112">
    <property type="entry name" value="Protein kinase-like (PK-like)"/>
    <property type="match status" value="1"/>
</dbReference>
<organism evidence="2 3">
    <name type="scientific">Penicillium capsulatum</name>
    <dbReference type="NCBI Taxonomy" id="69766"/>
    <lineage>
        <taxon>Eukaryota</taxon>
        <taxon>Fungi</taxon>
        <taxon>Dikarya</taxon>
        <taxon>Ascomycota</taxon>
        <taxon>Pezizomycotina</taxon>
        <taxon>Eurotiomycetes</taxon>
        <taxon>Eurotiomycetidae</taxon>
        <taxon>Eurotiales</taxon>
        <taxon>Aspergillaceae</taxon>
        <taxon>Penicillium</taxon>
    </lineage>
</organism>
<proteinExistence type="predicted"/>
<dbReference type="PROSITE" id="PS50011">
    <property type="entry name" value="PROTEIN_KINASE_DOM"/>
    <property type="match status" value="1"/>
</dbReference>
<name>A0A9W9LS72_9EURO</name>
<dbReference type="Proteomes" id="UP001146351">
    <property type="component" value="Unassembled WGS sequence"/>
</dbReference>